<proteinExistence type="predicted"/>
<gene>
    <name evidence="2" type="ORF">OBE_07644</name>
</gene>
<keyword evidence="1" id="KW-0472">Membrane</keyword>
<evidence type="ECO:0000313" key="2">
    <source>
        <dbReference type="EMBL" id="EKC63084.1"/>
    </source>
</evidence>
<dbReference type="AlphaFoldDB" id="K1T6D3"/>
<name>K1T6D3_9ZZZZ</name>
<evidence type="ECO:0000256" key="1">
    <source>
        <dbReference type="SAM" id="Phobius"/>
    </source>
</evidence>
<keyword evidence="1" id="KW-1133">Transmembrane helix</keyword>
<sequence>VSFSSVYYILICGTAGLAIFFLKKLRKGNGN</sequence>
<accession>K1T6D3</accession>
<comment type="caution">
    <text evidence="2">The sequence shown here is derived from an EMBL/GenBank/DDBJ whole genome shotgun (WGS) entry which is preliminary data.</text>
</comment>
<dbReference type="EMBL" id="AJWZ01005256">
    <property type="protein sequence ID" value="EKC63084.1"/>
    <property type="molecule type" value="Genomic_DNA"/>
</dbReference>
<reference evidence="2" key="1">
    <citation type="journal article" date="2013" name="Environ. Microbiol.">
        <title>Microbiota from the distal guts of lean and obese adolescents exhibit partial functional redundancy besides clear differences in community structure.</title>
        <authorList>
            <person name="Ferrer M."/>
            <person name="Ruiz A."/>
            <person name="Lanza F."/>
            <person name="Haange S.B."/>
            <person name="Oberbach A."/>
            <person name="Till H."/>
            <person name="Bargiela R."/>
            <person name="Campoy C."/>
            <person name="Segura M.T."/>
            <person name="Richter M."/>
            <person name="von Bergen M."/>
            <person name="Seifert J."/>
            <person name="Suarez A."/>
        </authorList>
    </citation>
    <scope>NUCLEOTIDE SEQUENCE</scope>
</reference>
<keyword evidence="1" id="KW-0812">Transmembrane</keyword>
<protein>
    <submittedName>
        <fullName evidence="2">Uncharacterized protein</fullName>
    </submittedName>
</protein>
<organism evidence="2">
    <name type="scientific">human gut metagenome</name>
    <dbReference type="NCBI Taxonomy" id="408170"/>
    <lineage>
        <taxon>unclassified sequences</taxon>
        <taxon>metagenomes</taxon>
        <taxon>organismal metagenomes</taxon>
    </lineage>
</organism>
<feature type="non-terminal residue" evidence="2">
    <location>
        <position position="1"/>
    </location>
</feature>
<feature type="transmembrane region" description="Helical" evidence="1">
    <location>
        <begin position="6"/>
        <end position="22"/>
    </location>
</feature>